<keyword evidence="3" id="KW-1185">Reference proteome</keyword>
<feature type="compositionally biased region" description="Polar residues" evidence="1">
    <location>
        <begin position="1"/>
        <end position="23"/>
    </location>
</feature>
<reference evidence="2 3" key="1">
    <citation type="submission" date="2019-05" db="EMBL/GenBank/DDBJ databases">
        <title>Another draft genome of Portunus trituberculatus and its Hox gene families provides insights of decapod evolution.</title>
        <authorList>
            <person name="Jeong J.-H."/>
            <person name="Song I."/>
            <person name="Kim S."/>
            <person name="Choi T."/>
            <person name="Kim D."/>
            <person name="Ryu S."/>
            <person name="Kim W."/>
        </authorList>
    </citation>
    <scope>NUCLEOTIDE SEQUENCE [LARGE SCALE GENOMIC DNA]</scope>
    <source>
        <tissue evidence="2">Muscle</tissue>
    </source>
</reference>
<dbReference type="EMBL" id="VSRR010000002">
    <property type="protein sequence ID" value="MPC07526.1"/>
    <property type="molecule type" value="Genomic_DNA"/>
</dbReference>
<dbReference type="AlphaFoldDB" id="A0A5B7CGD0"/>
<comment type="caution">
    <text evidence="2">The sequence shown here is derived from an EMBL/GenBank/DDBJ whole genome shotgun (WGS) entry which is preliminary data.</text>
</comment>
<evidence type="ECO:0000313" key="2">
    <source>
        <dbReference type="EMBL" id="MPC07526.1"/>
    </source>
</evidence>
<evidence type="ECO:0000256" key="1">
    <source>
        <dbReference type="SAM" id="MobiDB-lite"/>
    </source>
</evidence>
<protein>
    <submittedName>
        <fullName evidence="2">Uncharacterized protein</fullName>
    </submittedName>
</protein>
<accession>A0A5B7CGD0</accession>
<dbReference type="Proteomes" id="UP000324222">
    <property type="component" value="Unassembled WGS sequence"/>
</dbReference>
<organism evidence="2 3">
    <name type="scientific">Portunus trituberculatus</name>
    <name type="common">Swimming crab</name>
    <name type="synonym">Neptunus trituberculatus</name>
    <dbReference type="NCBI Taxonomy" id="210409"/>
    <lineage>
        <taxon>Eukaryota</taxon>
        <taxon>Metazoa</taxon>
        <taxon>Ecdysozoa</taxon>
        <taxon>Arthropoda</taxon>
        <taxon>Crustacea</taxon>
        <taxon>Multicrustacea</taxon>
        <taxon>Malacostraca</taxon>
        <taxon>Eumalacostraca</taxon>
        <taxon>Eucarida</taxon>
        <taxon>Decapoda</taxon>
        <taxon>Pleocyemata</taxon>
        <taxon>Brachyura</taxon>
        <taxon>Eubrachyura</taxon>
        <taxon>Portunoidea</taxon>
        <taxon>Portunidae</taxon>
        <taxon>Portuninae</taxon>
        <taxon>Portunus</taxon>
    </lineage>
</organism>
<evidence type="ECO:0000313" key="3">
    <source>
        <dbReference type="Proteomes" id="UP000324222"/>
    </source>
</evidence>
<gene>
    <name evidence="2" type="ORF">E2C01_000088</name>
</gene>
<name>A0A5B7CGD0_PORTR</name>
<sequence>MAGGSESSGEYRPTLTTRQNQSHQLRRGWRKGAGGKEGKEGACQIVPCGEALGWVPLTLET</sequence>
<feature type="region of interest" description="Disordered" evidence="1">
    <location>
        <begin position="1"/>
        <end position="41"/>
    </location>
</feature>
<proteinExistence type="predicted"/>